<dbReference type="AlphaFoldDB" id="A0A7W6ER70"/>
<organism evidence="2 3">
    <name type="scientific">Runella defluvii</name>
    <dbReference type="NCBI Taxonomy" id="370973"/>
    <lineage>
        <taxon>Bacteria</taxon>
        <taxon>Pseudomonadati</taxon>
        <taxon>Bacteroidota</taxon>
        <taxon>Cytophagia</taxon>
        <taxon>Cytophagales</taxon>
        <taxon>Spirosomataceae</taxon>
        <taxon>Runella</taxon>
    </lineage>
</organism>
<keyword evidence="3" id="KW-1185">Reference proteome</keyword>
<comment type="caution">
    <text evidence="2">The sequence shown here is derived from an EMBL/GenBank/DDBJ whole genome shotgun (WGS) entry which is preliminary data.</text>
</comment>
<name>A0A7W6ER70_9BACT</name>
<gene>
    <name evidence="2" type="ORF">FHS57_003198</name>
</gene>
<proteinExistence type="predicted"/>
<accession>A0A7W6ER70</accession>
<sequence>MKKCLTILVLMASSLLATTSYGQGSTDYGTGIKLDLNPEKTKYIRVITWNQTWFRASQLNPGTTVGGEPAKSNFDISGRRLRMLAYSQVSKRYMILAHFGINNQTFINGGGSGSTGTGGYGNGKKPQMFFHDFWNEYHLILPTKENKNSSLSVGAGLHYFMGISRMTMASTLNFLTVDSPIFSWATIDNADQFARQYGFFAKGKLNKLEYRFGLNKPFNTSLAPANVTDGVKAVAVDNNGTSKWAKTGYVEYQFLDSESNLLPFKVGTYLGTKRVFNIGAGFYSQPEGTRSSVNGTVTKHNVNLMSVDAFLDMPIGKKEKNTAITVYSGFFKYNFGPNYLRNIGIMNIGAIDPNYTGTDKLLAGAGNAQPMIGTGKIFYTQVGLLLPKATDKPKMRVQPFMAYTSKNFDALSKTVSNFDTGINWLIDGHHAKITTQYSLRPGLTAAGVSKKYGEFIAQLQIYL</sequence>
<dbReference type="RefSeq" id="WP_183975249.1">
    <property type="nucleotide sequence ID" value="NZ_JACIBY010000006.1"/>
</dbReference>
<feature type="signal peptide" evidence="1">
    <location>
        <begin position="1"/>
        <end position="22"/>
    </location>
</feature>
<feature type="chain" id="PRO_5031026199" description="Porin" evidence="1">
    <location>
        <begin position="23"/>
        <end position="463"/>
    </location>
</feature>
<evidence type="ECO:0008006" key="4">
    <source>
        <dbReference type="Google" id="ProtNLM"/>
    </source>
</evidence>
<keyword evidence="1" id="KW-0732">Signal</keyword>
<evidence type="ECO:0000256" key="1">
    <source>
        <dbReference type="SAM" id="SignalP"/>
    </source>
</evidence>
<dbReference type="EMBL" id="JACIBY010000006">
    <property type="protein sequence ID" value="MBB3839192.1"/>
    <property type="molecule type" value="Genomic_DNA"/>
</dbReference>
<dbReference type="Proteomes" id="UP000541352">
    <property type="component" value="Unassembled WGS sequence"/>
</dbReference>
<reference evidence="2 3" key="1">
    <citation type="submission" date="2020-08" db="EMBL/GenBank/DDBJ databases">
        <title>Genomic Encyclopedia of Type Strains, Phase IV (KMG-IV): sequencing the most valuable type-strain genomes for metagenomic binning, comparative biology and taxonomic classification.</title>
        <authorList>
            <person name="Goeker M."/>
        </authorList>
    </citation>
    <scope>NUCLEOTIDE SEQUENCE [LARGE SCALE GENOMIC DNA]</scope>
    <source>
        <strain evidence="2 3">DSM 17976</strain>
    </source>
</reference>
<evidence type="ECO:0000313" key="3">
    <source>
        <dbReference type="Proteomes" id="UP000541352"/>
    </source>
</evidence>
<protein>
    <recommendedName>
        <fullName evidence="4">Porin</fullName>
    </recommendedName>
</protein>
<evidence type="ECO:0000313" key="2">
    <source>
        <dbReference type="EMBL" id="MBB3839192.1"/>
    </source>
</evidence>